<sequence>MTYERCARVIKSTGAEPTRPWSSARRSIVNHAKLSWRLTTGDFLPRTENTARVTEKEKKKEKERILRNNCLESLK</sequence>
<organism evidence="1 2">
    <name type="scientific">Atta colombica</name>
    <dbReference type="NCBI Taxonomy" id="520822"/>
    <lineage>
        <taxon>Eukaryota</taxon>
        <taxon>Metazoa</taxon>
        <taxon>Ecdysozoa</taxon>
        <taxon>Arthropoda</taxon>
        <taxon>Hexapoda</taxon>
        <taxon>Insecta</taxon>
        <taxon>Pterygota</taxon>
        <taxon>Neoptera</taxon>
        <taxon>Endopterygota</taxon>
        <taxon>Hymenoptera</taxon>
        <taxon>Apocrita</taxon>
        <taxon>Aculeata</taxon>
        <taxon>Formicoidea</taxon>
        <taxon>Formicidae</taxon>
        <taxon>Myrmicinae</taxon>
        <taxon>Atta</taxon>
    </lineage>
</organism>
<keyword evidence="2" id="KW-1185">Reference proteome</keyword>
<reference evidence="1 2" key="1">
    <citation type="submission" date="2015-09" db="EMBL/GenBank/DDBJ databases">
        <title>Atta colombica WGS genome.</title>
        <authorList>
            <person name="Nygaard S."/>
            <person name="Hu H."/>
            <person name="Boomsma J."/>
            <person name="Zhang G."/>
        </authorList>
    </citation>
    <scope>NUCLEOTIDE SEQUENCE [LARGE SCALE GENOMIC DNA]</scope>
    <source>
        <strain evidence="1">Treedump-2</strain>
        <tissue evidence="1">Whole body</tissue>
    </source>
</reference>
<dbReference type="AlphaFoldDB" id="A0A195AV94"/>
<evidence type="ECO:0000313" key="1">
    <source>
        <dbReference type="EMBL" id="KYM75977.1"/>
    </source>
</evidence>
<protein>
    <submittedName>
        <fullName evidence="1">Uncharacterized protein</fullName>
    </submittedName>
</protein>
<proteinExistence type="predicted"/>
<evidence type="ECO:0000313" key="2">
    <source>
        <dbReference type="Proteomes" id="UP000078540"/>
    </source>
</evidence>
<dbReference type="Proteomes" id="UP000078540">
    <property type="component" value="Unassembled WGS sequence"/>
</dbReference>
<dbReference type="EMBL" id="KQ976737">
    <property type="protein sequence ID" value="KYM75977.1"/>
    <property type="molecule type" value="Genomic_DNA"/>
</dbReference>
<gene>
    <name evidence="1" type="ORF">ALC53_13691</name>
</gene>
<name>A0A195AV94_9HYME</name>
<accession>A0A195AV94</accession>